<dbReference type="EMBL" id="VMHM01000007">
    <property type="protein sequence ID" value="TSK03314.1"/>
    <property type="molecule type" value="Genomic_DNA"/>
</dbReference>
<accession>A0A556SQA1</accession>
<name>A0A556SQA1_9GAMM</name>
<organism evidence="1 2">
    <name type="scientific">Gilliamella apicola</name>
    <dbReference type="NCBI Taxonomy" id="1196095"/>
    <lineage>
        <taxon>Bacteria</taxon>
        <taxon>Pseudomonadati</taxon>
        <taxon>Pseudomonadota</taxon>
        <taxon>Gammaproteobacteria</taxon>
        <taxon>Orbales</taxon>
        <taxon>Orbaceae</taxon>
        <taxon>Gilliamella</taxon>
    </lineage>
</organism>
<gene>
    <name evidence="1" type="ORF">FPQ15_06535</name>
</gene>
<evidence type="ECO:0000313" key="2">
    <source>
        <dbReference type="Proteomes" id="UP000319483"/>
    </source>
</evidence>
<sequence>MSTMEQLGDSLTSLSGHLSHNNYSLSVDGSDALSNISVVSIKGQERLNEPWQYQIDFTSEDKQISIASMLSQAASLTFHPNQSPLQVTQISSFDHVAKTRKLYGIIT</sequence>
<dbReference type="SUPFAM" id="SSF69279">
    <property type="entry name" value="Phage tail proteins"/>
    <property type="match status" value="1"/>
</dbReference>
<reference evidence="1 2" key="1">
    <citation type="submission" date="2019-07" db="EMBL/GenBank/DDBJ databases">
        <title>Gilliamella genomes.</title>
        <authorList>
            <person name="Zheng H."/>
        </authorList>
    </citation>
    <scope>NUCLEOTIDE SEQUENCE [LARGE SCALE GENOMIC DNA]</scope>
    <source>
        <strain evidence="1 2">W8127</strain>
    </source>
</reference>
<comment type="caution">
    <text evidence="1">The sequence shown here is derived from an EMBL/GenBank/DDBJ whole genome shotgun (WGS) entry which is preliminary data.</text>
</comment>
<dbReference type="AlphaFoldDB" id="A0A556SQA1"/>
<protein>
    <recommendedName>
        <fullName evidence="3">Type VI secretion system tip protein VgrG</fullName>
    </recommendedName>
</protein>
<feature type="non-terminal residue" evidence="1">
    <location>
        <position position="107"/>
    </location>
</feature>
<evidence type="ECO:0000313" key="1">
    <source>
        <dbReference type="EMBL" id="TSK03314.1"/>
    </source>
</evidence>
<dbReference type="Gene3D" id="2.30.110.50">
    <property type="match status" value="1"/>
</dbReference>
<evidence type="ECO:0008006" key="3">
    <source>
        <dbReference type="Google" id="ProtNLM"/>
    </source>
</evidence>
<proteinExistence type="predicted"/>
<dbReference type="Proteomes" id="UP000319483">
    <property type="component" value="Unassembled WGS sequence"/>
</dbReference>